<dbReference type="InterPro" id="IPR045864">
    <property type="entry name" value="aa-tRNA-synth_II/BPL/LPL"/>
</dbReference>
<reference evidence="8" key="1">
    <citation type="journal article" date="2021" name="bioRxiv">
        <title>Unraveling nitrogen, sulfur and carbon metabolic pathways and microbial community transcriptional responses to substrate deprivation and toxicity stresses in a bioreactor mimicking anoxic brackish coastal sediment conditions.</title>
        <authorList>
            <person name="Martins P.D."/>
            <person name="Echeveste M.J."/>
            <person name="Arshad A."/>
            <person name="Kurth J."/>
            <person name="Ouboter H."/>
            <person name="Jetten M.S.M."/>
            <person name="Welte C.U."/>
        </authorList>
    </citation>
    <scope>NUCLEOTIDE SEQUENCE</scope>
    <source>
        <strain evidence="8">MAG_39</strain>
    </source>
</reference>
<dbReference type="InterPro" id="IPR003142">
    <property type="entry name" value="BPL_C"/>
</dbReference>
<dbReference type="InterPro" id="IPR036390">
    <property type="entry name" value="WH_DNA-bd_sf"/>
</dbReference>
<dbReference type="SUPFAM" id="SSF46785">
    <property type="entry name" value="Winged helix' DNA-binding domain"/>
    <property type="match status" value="1"/>
</dbReference>
<dbReference type="Gene3D" id="2.30.30.100">
    <property type="match status" value="1"/>
</dbReference>
<dbReference type="GO" id="GO:0003677">
    <property type="term" value="F:DNA binding"/>
    <property type="evidence" value="ECO:0007669"/>
    <property type="project" value="UniProtKB-UniRule"/>
</dbReference>
<feature type="DNA-binding region" description="H-T-H motif" evidence="6">
    <location>
        <begin position="23"/>
        <end position="42"/>
    </location>
</feature>
<sequence>MPGKTSNEQIIGLLKEKPGFVSGETMAAVLGISRAALWKRISLLRKSGYNIEASYARGYRLLTSPDLSVEEIRSAFPVRQAGLGREVILLDRIDSTNTYAMELAARGAPEGTVILANEQTGGRGRRGRIWISPRGKSLYMSVVLRPGISPRDATILTFLSAVAVATAVSTLTSLPVTIKWPNDLMVSGRKLGGILTEMKADMDRIFHAVVGIGVNINLEREALPEEIRSIATSVLAETGKSFRRAPFAVGILREMEKQYRTLQEKGRHPLLQEWLSLNSTIGRHVEVTAGEGKIAGFAEGIDDEGMLLLRLPDGALRRIGSGDVTYGS</sequence>
<keyword evidence="3 6" id="KW-0067">ATP-binding</keyword>
<dbReference type="InterPro" id="IPR013196">
    <property type="entry name" value="HTH_11"/>
</dbReference>
<dbReference type="PROSITE" id="PS51733">
    <property type="entry name" value="BPL_LPL_CATALYTIC"/>
    <property type="match status" value="1"/>
</dbReference>
<dbReference type="CDD" id="cd16442">
    <property type="entry name" value="BPL"/>
    <property type="match status" value="1"/>
</dbReference>
<evidence type="ECO:0000313" key="9">
    <source>
        <dbReference type="Proteomes" id="UP000705867"/>
    </source>
</evidence>
<evidence type="ECO:0000256" key="5">
    <source>
        <dbReference type="ARBA" id="ARBA00047846"/>
    </source>
</evidence>
<dbReference type="Proteomes" id="UP000705867">
    <property type="component" value="Unassembled WGS sequence"/>
</dbReference>
<protein>
    <recommendedName>
        <fullName evidence="6">Bifunctional ligase/repressor BirA</fullName>
    </recommendedName>
    <alternativeName>
        <fullName evidence="6">Biotin--[acetyl-CoA-carboxylase] ligase</fullName>
        <ecNumber evidence="6">6.3.4.15</ecNumber>
    </alternativeName>
    <alternativeName>
        <fullName evidence="6">Biotin--protein ligase</fullName>
    </alternativeName>
    <alternativeName>
        <fullName evidence="6">Biotin-[acetyl-CoA carboxylase] synthetase</fullName>
    </alternativeName>
</protein>
<dbReference type="InterPro" id="IPR004408">
    <property type="entry name" value="Biotin_CoA_COase_ligase"/>
</dbReference>
<dbReference type="Pfam" id="PF02237">
    <property type="entry name" value="BPL_C"/>
    <property type="match status" value="1"/>
</dbReference>
<dbReference type="Pfam" id="PF08279">
    <property type="entry name" value="HTH_11"/>
    <property type="match status" value="1"/>
</dbReference>
<dbReference type="NCBIfam" id="TIGR00121">
    <property type="entry name" value="birA_ligase"/>
    <property type="match status" value="1"/>
</dbReference>
<proteinExistence type="inferred from homology"/>
<accession>A0A953JDK0</accession>
<feature type="domain" description="BPL/LPL catalytic" evidence="7">
    <location>
        <begin position="70"/>
        <end position="263"/>
    </location>
</feature>
<evidence type="ECO:0000256" key="3">
    <source>
        <dbReference type="ARBA" id="ARBA00022840"/>
    </source>
</evidence>
<evidence type="ECO:0000256" key="4">
    <source>
        <dbReference type="ARBA" id="ARBA00023267"/>
    </source>
</evidence>
<feature type="binding site" evidence="6">
    <location>
        <position position="190"/>
    </location>
    <ligand>
        <name>biotin</name>
        <dbReference type="ChEBI" id="CHEBI:57586"/>
    </ligand>
</feature>
<name>A0A953JDK0_9BACT</name>
<dbReference type="Gene3D" id="1.10.10.10">
    <property type="entry name" value="Winged helix-like DNA-binding domain superfamily/Winged helix DNA-binding domain"/>
    <property type="match status" value="1"/>
</dbReference>
<dbReference type="AlphaFoldDB" id="A0A953JDK0"/>
<keyword evidence="4 6" id="KW-0092">Biotin</keyword>
<keyword evidence="6" id="KW-0805">Transcription regulation</keyword>
<dbReference type="Gene3D" id="3.30.930.10">
    <property type="entry name" value="Bira Bifunctional Protein, Domain 2"/>
    <property type="match status" value="1"/>
</dbReference>
<dbReference type="InterPro" id="IPR030855">
    <property type="entry name" value="Bifunct_BirA"/>
</dbReference>
<evidence type="ECO:0000256" key="6">
    <source>
        <dbReference type="HAMAP-Rule" id="MF_00978"/>
    </source>
</evidence>
<dbReference type="InterPro" id="IPR004143">
    <property type="entry name" value="BPL_LPL_catalytic"/>
</dbReference>
<evidence type="ECO:0000259" key="7">
    <source>
        <dbReference type="PROSITE" id="PS51733"/>
    </source>
</evidence>
<dbReference type="GO" id="GO:0004077">
    <property type="term" value="F:biotin--[biotin carboxyl-carrier protein] ligase activity"/>
    <property type="evidence" value="ECO:0007669"/>
    <property type="project" value="UniProtKB-UniRule"/>
</dbReference>
<reference evidence="8" key="2">
    <citation type="submission" date="2021-08" db="EMBL/GenBank/DDBJ databases">
        <authorList>
            <person name="Dalcin Martins P."/>
        </authorList>
    </citation>
    <scope>NUCLEOTIDE SEQUENCE</scope>
    <source>
        <strain evidence="8">MAG_39</strain>
    </source>
</reference>
<feature type="binding site" evidence="6">
    <location>
        <begin position="123"/>
        <end position="125"/>
    </location>
    <ligand>
        <name>biotin</name>
        <dbReference type="ChEBI" id="CHEBI:57586"/>
    </ligand>
</feature>
<dbReference type="Pfam" id="PF03099">
    <property type="entry name" value="BPL_LplA_LipB"/>
    <property type="match status" value="1"/>
</dbReference>
<dbReference type="GO" id="GO:0006355">
    <property type="term" value="P:regulation of DNA-templated transcription"/>
    <property type="evidence" value="ECO:0007669"/>
    <property type="project" value="UniProtKB-UniRule"/>
</dbReference>
<dbReference type="GO" id="GO:0005737">
    <property type="term" value="C:cytoplasm"/>
    <property type="evidence" value="ECO:0007669"/>
    <property type="project" value="TreeGrafter"/>
</dbReference>
<dbReference type="SUPFAM" id="SSF50037">
    <property type="entry name" value="C-terminal domain of transcriptional repressors"/>
    <property type="match status" value="1"/>
</dbReference>
<dbReference type="InterPro" id="IPR036388">
    <property type="entry name" value="WH-like_DNA-bd_sf"/>
</dbReference>
<dbReference type="HAMAP" id="MF_00978">
    <property type="entry name" value="Bifunct_BirA"/>
    <property type="match status" value="1"/>
</dbReference>
<comment type="function">
    <text evidence="6">Acts both as a biotin--[acetyl-CoA-carboxylase] ligase and a repressor.</text>
</comment>
<dbReference type="PANTHER" id="PTHR12835:SF5">
    <property type="entry name" value="BIOTIN--PROTEIN LIGASE"/>
    <property type="match status" value="1"/>
</dbReference>
<dbReference type="InterPro" id="IPR008988">
    <property type="entry name" value="Transcriptional_repressor_C"/>
</dbReference>
<dbReference type="GO" id="GO:0005524">
    <property type="term" value="F:ATP binding"/>
    <property type="evidence" value="ECO:0007669"/>
    <property type="project" value="UniProtKB-UniRule"/>
</dbReference>
<evidence type="ECO:0000313" key="8">
    <source>
        <dbReference type="EMBL" id="MBZ0155781.1"/>
    </source>
</evidence>
<evidence type="ECO:0000256" key="2">
    <source>
        <dbReference type="ARBA" id="ARBA00022741"/>
    </source>
</evidence>
<dbReference type="PANTHER" id="PTHR12835">
    <property type="entry name" value="BIOTIN PROTEIN LIGASE"/>
    <property type="match status" value="1"/>
</dbReference>
<evidence type="ECO:0000256" key="1">
    <source>
        <dbReference type="ARBA" id="ARBA00022598"/>
    </source>
</evidence>
<dbReference type="SUPFAM" id="SSF55681">
    <property type="entry name" value="Class II aaRS and biotin synthetases"/>
    <property type="match status" value="1"/>
</dbReference>
<gene>
    <name evidence="6" type="primary">birA</name>
    <name evidence="8" type="ORF">K8I29_06130</name>
</gene>
<organism evidence="8 9">
    <name type="scientific">Candidatus Nitrobium versatile</name>
    <dbReference type="NCBI Taxonomy" id="2884831"/>
    <lineage>
        <taxon>Bacteria</taxon>
        <taxon>Pseudomonadati</taxon>
        <taxon>Nitrospirota</taxon>
        <taxon>Nitrospiria</taxon>
        <taxon>Nitrospirales</taxon>
        <taxon>Nitrospiraceae</taxon>
        <taxon>Candidatus Nitrobium</taxon>
    </lineage>
</organism>
<comment type="caution">
    <text evidence="8">The sequence shown here is derived from an EMBL/GenBank/DDBJ whole genome shotgun (WGS) entry which is preliminary data.</text>
</comment>
<dbReference type="EC" id="6.3.4.15" evidence="6"/>
<keyword evidence="1 6" id="KW-0436">Ligase</keyword>
<feature type="binding site" evidence="6">
    <location>
        <position position="119"/>
    </location>
    <ligand>
        <name>biotin</name>
        <dbReference type="ChEBI" id="CHEBI:57586"/>
    </ligand>
</feature>
<keyword evidence="6" id="KW-0804">Transcription</keyword>
<comment type="catalytic activity">
    <reaction evidence="5 6">
        <text>biotin + L-lysyl-[protein] + ATP = N(6)-biotinyl-L-lysyl-[protein] + AMP + diphosphate + H(+)</text>
        <dbReference type="Rhea" id="RHEA:11756"/>
        <dbReference type="Rhea" id="RHEA-COMP:9752"/>
        <dbReference type="Rhea" id="RHEA-COMP:10505"/>
        <dbReference type="ChEBI" id="CHEBI:15378"/>
        <dbReference type="ChEBI" id="CHEBI:29969"/>
        <dbReference type="ChEBI" id="CHEBI:30616"/>
        <dbReference type="ChEBI" id="CHEBI:33019"/>
        <dbReference type="ChEBI" id="CHEBI:57586"/>
        <dbReference type="ChEBI" id="CHEBI:83144"/>
        <dbReference type="ChEBI" id="CHEBI:456215"/>
        <dbReference type="EC" id="6.3.4.15"/>
    </reaction>
</comment>
<dbReference type="EMBL" id="JAIOIV010000045">
    <property type="protein sequence ID" value="MBZ0155781.1"/>
    <property type="molecule type" value="Genomic_DNA"/>
</dbReference>
<feature type="binding site" evidence="6">
    <location>
        <begin position="95"/>
        <end position="97"/>
    </location>
    <ligand>
        <name>biotin</name>
        <dbReference type="ChEBI" id="CHEBI:57586"/>
    </ligand>
</feature>
<comment type="similarity">
    <text evidence="6">Belongs to the biotin--protein ligase family.</text>
</comment>
<keyword evidence="6" id="KW-0678">Repressor</keyword>
<keyword evidence="2 6" id="KW-0547">Nucleotide-binding</keyword>
<keyword evidence="6" id="KW-0238">DNA-binding</keyword>